<keyword evidence="8" id="KW-0408">Iron</keyword>
<keyword evidence="3" id="KW-0547">Nucleotide-binding</keyword>
<dbReference type="RefSeq" id="WP_130615677.1">
    <property type="nucleotide sequence ID" value="NZ_AP019400.1"/>
</dbReference>
<evidence type="ECO:0000256" key="9">
    <source>
        <dbReference type="ARBA" id="ARBA00023014"/>
    </source>
</evidence>
<gene>
    <name evidence="15" type="ORF">KCTCHS21_56990</name>
</gene>
<dbReference type="InterPro" id="IPR045028">
    <property type="entry name" value="DinG/Rad3-like"/>
</dbReference>
<dbReference type="OrthoDB" id="9765586at2"/>
<dbReference type="SUPFAM" id="SSF52540">
    <property type="entry name" value="P-loop containing nucleoside triphosphate hydrolases"/>
    <property type="match status" value="2"/>
</dbReference>
<evidence type="ECO:0000256" key="12">
    <source>
        <dbReference type="ARBA" id="ARBA00023235"/>
    </source>
</evidence>
<dbReference type="Gene3D" id="3.90.320.10">
    <property type="match status" value="1"/>
</dbReference>
<dbReference type="Proteomes" id="UP000289856">
    <property type="component" value="Chromosome"/>
</dbReference>
<dbReference type="GO" id="GO:0005524">
    <property type="term" value="F:ATP binding"/>
    <property type="evidence" value="ECO:0007669"/>
    <property type="project" value="UniProtKB-KW"/>
</dbReference>
<dbReference type="KEGG" id="cohn:KCTCHS21_56990"/>
<organism evidence="15 16">
    <name type="scientific">Cohnella abietis</name>
    <dbReference type="NCBI Taxonomy" id="2507935"/>
    <lineage>
        <taxon>Bacteria</taxon>
        <taxon>Bacillati</taxon>
        <taxon>Bacillota</taxon>
        <taxon>Bacilli</taxon>
        <taxon>Bacillales</taxon>
        <taxon>Paenibacillaceae</taxon>
        <taxon>Cohnella</taxon>
    </lineage>
</organism>
<keyword evidence="7" id="KW-0067">ATP-binding</keyword>
<dbReference type="InterPro" id="IPR027417">
    <property type="entry name" value="P-loop_NTPase"/>
</dbReference>
<dbReference type="Gene3D" id="3.40.50.300">
    <property type="entry name" value="P-loop containing nucleotide triphosphate hydrolases"/>
    <property type="match status" value="2"/>
</dbReference>
<dbReference type="GO" id="GO:0003677">
    <property type="term" value="F:DNA binding"/>
    <property type="evidence" value="ECO:0007669"/>
    <property type="project" value="UniProtKB-KW"/>
</dbReference>
<feature type="domain" description="Helicase ATP-binding" evidence="14">
    <location>
        <begin position="183"/>
        <end position="454"/>
    </location>
</feature>
<protein>
    <submittedName>
        <fullName evidence="15">ATP-dependent helicase</fullName>
    </submittedName>
</protein>
<accession>A0A3T1DDT8</accession>
<dbReference type="GO" id="GO:0003678">
    <property type="term" value="F:DNA helicase activity"/>
    <property type="evidence" value="ECO:0007669"/>
    <property type="project" value="InterPro"/>
</dbReference>
<dbReference type="PANTHER" id="PTHR11472:SF34">
    <property type="entry name" value="REGULATOR OF TELOMERE ELONGATION HELICASE 1"/>
    <property type="match status" value="1"/>
</dbReference>
<dbReference type="InterPro" id="IPR042493">
    <property type="entry name" value="XPD_DNA_FeS"/>
</dbReference>
<keyword evidence="5" id="KW-0378">Hydrolase</keyword>
<evidence type="ECO:0000256" key="4">
    <source>
        <dbReference type="ARBA" id="ARBA00022763"/>
    </source>
</evidence>
<evidence type="ECO:0000259" key="14">
    <source>
        <dbReference type="PROSITE" id="PS51193"/>
    </source>
</evidence>
<evidence type="ECO:0000256" key="3">
    <source>
        <dbReference type="ARBA" id="ARBA00022741"/>
    </source>
</evidence>
<keyword evidence="11" id="KW-0234">DNA repair</keyword>
<dbReference type="SMART" id="SM00488">
    <property type="entry name" value="DEXDc2"/>
    <property type="match status" value="1"/>
</dbReference>
<dbReference type="InterPro" id="IPR006554">
    <property type="entry name" value="Helicase-like_DEXD_c2"/>
</dbReference>
<dbReference type="Gene3D" id="1.10.30.20">
    <property type="entry name" value="Bacterial XPD DNA helicase, FeS cluster domain"/>
    <property type="match status" value="1"/>
</dbReference>
<keyword evidence="1" id="KW-0004">4Fe-4S</keyword>
<evidence type="ECO:0000256" key="2">
    <source>
        <dbReference type="ARBA" id="ARBA00022723"/>
    </source>
</evidence>
<dbReference type="Pfam" id="PF06733">
    <property type="entry name" value="DEAD_2"/>
    <property type="match status" value="1"/>
</dbReference>
<keyword evidence="16" id="KW-1185">Reference proteome</keyword>
<dbReference type="InterPro" id="IPR011545">
    <property type="entry name" value="DEAD/DEAH_box_helicase_dom"/>
</dbReference>
<evidence type="ECO:0000256" key="8">
    <source>
        <dbReference type="ARBA" id="ARBA00023004"/>
    </source>
</evidence>
<dbReference type="PROSITE" id="PS51193">
    <property type="entry name" value="HELICASE_ATP_BIND_2"/>
    <property type="match status" value="1"/>
</dbReference>
<dbReference type="Pfam" id="PF13307">
    <property type="entry name" value="Helicase_C_2"/>
    <property type="match status" value="1"/>
</dbReference>
<keyword evidence="2" id="KW-0479">Metal-binding</keyword>
<keyword evidence="4" id="KW-0227">DNA damage</keyword>
<evidence type="ECO:0000256" key="5">
    <source>
        <dbReference type="ARBA" id="ARBA00022801"/>
    </source>
</evidence>
<keyword evidence="12" id="KW-0413">Isomerase</keyword>
<dbReference type="Gene3D" id="1.10.275.40">
    <property type="match status" value="1"/>
</dbReference>
<dbReference type="SMART" id="SM00491">
    <property type="entry name" value="HELICc2"/>
    <property type="match status" value="1"/>
</dbReference>
<evidence type="ECO:0000256" key="10">
    <source>
        <dbReference type="ARBA" id="ARBA00023125"/>
    </source>
</evidence>
<dbReference type="Pfam" id="PF00270">
    <property type="entry name" value="DEAD"/>
    <property type="match status" value="1"/>
</dbReference>
<evidence type="ECO:0000313" key="16">
    <source>
        <dbReference type="Proteomes" id="UP000289856"/>
    </source>
</evidence>
<evidence type="ECO:0000256" key="13">
    <source>
        <dbReference type="ARBA" id="ARBA00038058"/>
    </source>
</evidence>
<dbReference type="PANTHER" id="PTHR11472">
    <property type="entry name" value="DNA REPAIR DEAD HELICASE RAD3/XP-D SUBFAMILY MEMBER"/>
    <property type="match status" value="1"/>
</dbReference>
<dbReference type="AlphaFoldDB" id="A0A3T1DDT8"/>
<dbReference type="GO" id="GO:0006281">
    <property type="term" value="P:DNA repair"/>
    <property type="evidence" value="ECO:0007669"/>
    <property type="project" value="UniProtKB-KW"/>
</dbReference>
<dbReference type="GO" id="GO:0046872">
    <property type="term" value="F:metal ion binding"/>
    <property type="evidence" value="ECO:0007669"/>
    <property type="project" value="UniProtKB-KW"/>
</dbReference>
<keyword evidence="9" id="KW-0411">Iron-sulfur</keyword>
<comment type="similarity">
    <text evidence="13">Belongs to the helicase family. DinG subfamily.</text>
</comment>
<evidence type="ECO:0000256" key="1">
    <source>
        <dbReference type="ARBA" id="ARBA00022485"/>
    </source>
</evidence>
<name>A0A3T1DDT8_9BACL</name>
<dbReference type="GO" id="GO:0051539">
    <property type="term" value="F:4 iron, 4 sulfur cluster binding"/>
    <property type="evidence" value="ECO:0007669"/>
    <property type="project" value="UniProtKB-KW"/>
</dbReference>
<dbReference type="InterPro" id="IPR010614">
    <property type="entry name" value="RAD3-like_helicase_DEAD"/>
</dbReference>
<dbReference type="InterPro" id="IPR014013">
    <property type="entry name" value="Helic_SF1/SF2_ATP-bd_DinG/Rad3"/>
</dbReference>
<dbReference type="InterPro" id="IPR011604">
    <property type="entry name" value="PDDEXK-like_dom_sf"/>
</dbReference>
<evidence type="ECO:0000256" key="7">
    <source>
        <dbReference type="ARBA" id="ARBA00022840"/>
    </source>
</evidence>
<keyword evidence="6 15" id="KW-0347">Helicase</keyword>
<dbReference type="GO" id="GO:0016818">
    <property type="term" value="F:hydrolase activity, acting on acid anhydrides, in phosphorus-containing anhydrides"/>
    <property type="evidence" value="ECO:0007669"/>
    <property type="project" value="InterPro"/>
</dbReference>
<evidence type="ECO:0000256" key="11">
    <source>
        <dbReference type="ARBA" id="ARBA00023204"/>
    </source>
</evidence>
<reference evidence="15 16" key="1">
    <citation type="submission" date="2019-01" db="EMBL/GenBank/DDBJ databases">
        <title>Complete genome sequence of Cohnella hallensis HS21 isolated from Korean fir (Abies koreana) rhizospheric soil.</title>
        <authorList>
            <person name="Jiang L."/>
            <person name="Kang S.W."/>
            <person name="Kim S."/>
            <person name="Jung J."/>
            <person name="Kim C.Y."/>
            <person name="Kim D.H."/>
            <person name="Kim S.W."/>
            <person name="Lee J."/>
        </authorList>
    </citation>
    <scope>NUCLEOTIDE SEQUENCE [LARGE SCALE GENOMIC DNA]</scope>
    <source>
        <strain evidence="15 16">HS21</strain>
    </source>
</reference>
<dbReference type="EMBL" id="AP019400">
    <property type="protein sequence ID" value="BBI36300.1"/>
    <property type="molecule type" value="Genomic_DNA"/>
</dbReference>
<sequence length="761" mass="86099">MQDTVALSVRSLVEYVFLSGSIDSGFRSISSLSEGTKAHQKIQKQYGEQDRKEVYLSTEIPFEELLFVVDGRCDGLLIGENGGVIIDEIKSTSRDISLMTEDDAALVHWAQVKCYAYMFALENGVQQMRVRLTYVHVDTEEQKRFEQEVTFEELAIYITDIIKQYAPYARLLHRNKGLRDASIQDLAFPFTTYREGQRKLVGSVYKAIDEGRKLFAKAPTGIGKTISTLYPAIKAIGRGNIQHLFYLTARTITRTAAEQALSLMQSQGLNFRSVTVTAKDKICFQDEVDCRKEQCPYAEGYYDRINGAILDLLDNETLISRGVIEQYARKHRVCPFEMSLDAAYGADAVICDYNYLFDPRVSLKRLGGEFKRDTVLLVDEAHNLIDRAREMYSAELDKKAFLELEREFKGVHGDIHKAAKAINKWFIESRKQSNGGAVVSKEPPKELLELVEAFVAQAERGLATGGTAAGSVRLLEVYFATVSFIRIGKLYDDCYVTYSEVLRNDVRLKMFCLNPSRLLNQMGKGFRSHVFFSATLSPLNYFMDMLGAEEEDYSVTLGSPFAKEQWEVSIVPISTKYADREETKGTLVHLLRGLVGIRPGNYLYFFPSYAYMNAVYEDFIAENKDESVRTLLQTPEMAEGMRESFLAEFDENNQGSLVGFAVMGGIFSEGIDLVGDRLRGVAVVGVGMPQIGMERNLIKSYFDEEGRNGFDYAYVYPGINKVLQAGGRLIRSEQDRGVLALIDDRYLQPQYSRLLPEEWRK</sequence>
<proteinExistence type="inferred from homology"/>
<dbReference type="InterPro" id="IPR006555">
    <property type="entry name" value="ATP-dep_Helicase_C"/>
</dbReference>
<evidence type="ECO:0000256" key="6">
    <source>
        <dbReference type="ARBA" id="ARBA00022806"/>
    </source>
</evidence>
<evidence type="ECO:0000313" key="15">
    <source>
        <dbReference type="EMBL" id="BBI36300.1"/>
    </source>
</evidence>
<keyword evidence="10" id="KW-0238">DNA-binding</keyword>